<evidence type="ECO:0000256" key="3">
    <source>
        <dbReference type="ARBA" id="ARBA00022692"/>
    </source>
</evidence>
<feature type="transmembrane region" description="Helical" evidence="7">
    <location>
        <begin position="993"/>
        <end position="1017"/>
    </location>
</feature>
<sequence>MKSKVLTIIFWVFLVFGALSIFVGISVPLFLSTMFDQALLNLWLKPDEYDQWGEVPGSNDIKLVRMFKIFNYTNPDGILNGQVANLIELPQVSYQEYTKYVNWDYEDDDYNDLGQKTAGKYLGFNSVTSLKSIPSNTTVINGTVGVTSFNYLTYINFYGLTHSAPPFYMVSGVYDVVVALEQDFYVTILSYVAWEKFIFNTTFIAKYLQSEGFNAIEIINDPIYGWGTWQTLKPWIQSLLDYNTSNTFNTYETLQLHFQESNILSLINSTSYLYGIIETIQSDMLNRYKTNSPTELGLLQWSTGIVTLDLPLNLGNLSVSNIKNQLPSIAMINTTFPTYPEVYFYQLSKSNMNFTSVSFENLAEKLLELYFDYPKTNYNSLANLNNLVVLFTNQTAAMSVFNFTSPMQIKVISNYLVSLIYTPVPKYNVTFDGYSLFLSKATRASLVKSIDNMIHDAYWSIPTLIIFKEFKTNGTTCQVLLSQANYTNTTICSSIYGFNPYAANTWYNLTIWIKAAYKGLTSIEYSQLSSLIPPKYLNTILFNTLYASVINAMEITAKFYNCTKVLCTYEDTFNIQWSSGNISYYLPIEAQGIVMPSKTLQQWLPSRYLVPIEWSFYSNLSAVSLASEFLNYSSFLNTGVIRHYYNMYFTQNASVVQSIFGLPNEDYVEAVYKYFVKIVPGLSLFRTLTYNQWINGYSDSFVSFAKGLGIYGGGLPTLNPLGAISIGTNETGKPKHVVETGRLDTAKTKIYKKYFNSTTLKKYTNAYDEYSSTMTTPVYNTIWPNEINITGSDGGQYGTKLNTNNPLIIFLSPLLRMVNLTHDHNLDYHGLSVSRFTPSSKLVKTSDQVPINSEYSQNPNGYDGFMNVSAQYGAPAFVSFMHCYLCDENAQKMVNYYKYKGGNTGNTQIFPSENDSPYSDVEPLTGSSVRIFLNYEFRIGVYNDYFFKGFYEPVIGKGVYFPVYTFMRKFALTDKQVNKFFGDMQFVQKLRMYVFYSGIIAGCVLIVLALIIGVALYRRNKYDTWKSRRNTVIKKYVRMTTVKSEPPPEDSI</sequence>
<dbReference type="PANTHER" id="PTHR11923:SF51">
    <property type="entry name" value="LYSOSOME MEMBRANE PROTEIN 2"/>
    <property type="match status" value="1"/>
</dbReference>
<dbReference type="GO" id="GO:0005044">
    <property type="term" value="F:scavenger receptor activity"/>
    <property type="evidence" value="ECO:0007669"/>
    <property type="project" value="TreeGrafter"/>
</dbReference>
<keyword evidence="6" id="KW-0325">Glycoprotein</keyword>
<dbReference type="AlphaFoldDB" id="A0A1R2B9C5"/>
<gene>
    <name evidence="8" type="ORF">SteCoe_27947</name>
</gene>
<dbReference type="EMBL" id="MPUH01000826">
    <property type="protein sequence ID" value="OMJ73391.1"/>
    <property type="molecule type" value="Genomic_DNA"/>
</dbReference>
<dbReference type="GO" id="GO:0016020">
    <property type="term" value="C:membrane"/>
    <property type="evidence" value="ECO:0007669"/>
    <property type="project" value="UniProtKB-SubCell"/>
</dbReference>
<evidence type="ECO:0000256" key="2">
    <source>
        <dbReference type="ARBA" id="ARBA00010532"/>
    </source>
</evidence>
<comment type="similarity">
    <text evidence="2">Belongs to the CD36 family.</text>
</comment>
<keyword evidence="5 7" id="KW-0472">Membrane</keyword>
<evidence type="ECO:0000256" key="6">
    <source>
        <dbReference type="ARBA" id="ARBA00023180"/>
    </source>
</evidence>
<reference evidence="8 9" key="1">
    <citation type="submission" date="2016-11" db="EMBL/GenBank/DDBJ databases">
        <title>The macronuclear genome of Stentor coeruleus: a giant cell with tiny introns.</title>
        <authorList>
            <person name="Slabodnick M."/>
            <person name="Ruby J.G."/>
            <person name="Reiff S.B."/>
            <person name="Swart E.C."/>
            <person name="Gosai S."/>
            <person name="Prabakaran S."/>
            <person name="Witkowska E."/>
            <person name="Larue G.E."/>
            <person name="Fisher S."/>
            <person name="Freeman R.M."/>
            <person name="Gunawardena J."/>
            <person name="Chu W."/>
            <person name="Stover N.A."/>
            <person name="Gregory B.D."/>
            <person name="Nowacki M."/>
            <person name="Derisi J."/>
            <person name="Roy S.W."/>
            <person name="Marshall W.F."/>
            <person name="Sood P."/>
        </authorList>
    </citation>
    <scope>NUCLEOTIDE SEQUENCE [LARGE SCALE GENOMIC DNA]</scope>
    <source>
        <strain evidence="8">WM001</strain>
    </source>
</reference>
<dbReference type="Pfam" id="PF01130">
    <property type="entry name" value="CD36"/>
    <property type="match status" value="1"/>
</dbReference>
<name>A0A1R2B9C5_9CILI</name>
<dbReference type="OrthoDB" id="283348at2759"/>
<protein>
    <recommendedName>
        <fullName evidence="10">CD36 family protein</fullName>
    </recommendedName>
</protein>
<accession>A0A1R2B9C5</accession>
<keyword evidence="9" id="KW-1185">Reference proteome</keyword>
<evidence type="ECO:0000313" key="8">
    <source>
        <dbReference type="EMBL" id="OMJ73391.1"/>
    </source>
</evidence>
<comment type="subcellular location">
    <subcellularLocation>
        <location evidence="1">Membrane</location>
    </subcellularLocation>
</comment>
<evidence type="ECO:0000256" key="7">
    <source>
        <dbReference type="SAM" id="Phobius"/>
    </source>
</evidence>
<evidence type="ECO:0000313" key="9">
    <source>
        <dbReference type="Proteomes" id="UP000187209"/>
    </source>
</evidence>
<evidence type="ECO:0000256" key="5">
    <source>
        <dbReference type="ARBA" id="ARBA00023136"/>
    </source>
</evidence>
<evidence type="ECO:0008006" key="10">
    <source>
        <dbReference type="Google" id="ProtNLM"/>
    </source>
</evidence>
<comment type="caution">
    <text evidence="8">The sequence shown here is derived from an EMBL/GenBank/DDBJ whole genome shotgun (WGS) entry which is preliminary data.</text>
</comment>
<evidence type="ECO:0000256" key="4">
    <source>
        <dbReference type="ARBA" id="ARBA00022989"/>
    </source>
</evidence>
<keyword evidence="3 7" id="KW-0812">Transmembrane</keyword>
<evidence type="ECO:0000256" key="1">
    <source>
        <dbReference type="ARBA" id="ARBA00004370"/>
    </source>
</evidence>
<dbReference type="InterPro" id="IPR002159">
    <property type="entry name" value="CD36_fam"/>
</dbReference>
<organism evidence="8 9">
    <name type="scientific">Stentor coeruleus</name>
    <dbReference type="NCBI Taxonomy" id="5963"/>
    <lineage>
        <taxon>Eukaryota</taxon>
        <taxon>Sar</taxon>
        <taxon>Alveolata</taxon>
        <taxon>Ciliophora</taxon>
        <taxon>Postciliodesmatophora</taxon>
        <taxon>Heterotrichea</taxon>
        <taxon>Heterotrichida</taxon>
        <taxon>Stentoridae</taxon>
        <taxon>Stentor</taxon>
    </lineage>
</organism>
<proteinExistence type="inferred from homology"/>
<dbReference type="GO" id="GO:0005737">
    <property type="term" value="C:cytoplasm"/>
    <property type="evidence" value="ECO:0007669"/>
    <property type="project" value="TreeGrafter"/>
</dbReference>
<dbReference type="Proteomes" id="UP000187209">
    <property type="component" value="Unassembled WGS sequence"/>
</dbReference>
<keyword evidence="4 7" id="KW-1133">Transmembrane helix</keyword>
<dbReference type="PANTHER" id="PTHR11923">
    <property type="entry name" value="SCAVENGER RECEPTOR CLASS B TYPE-1 SR-B1"/>
    <property type="match status" value="1"/>
</dbReference>